<dbReference type="EMBL" id="BBMS01000012">
    <property type="protein sequence ID" value="GAL25797.1"/>
    <property type="molecule type" value="Genomic_DNA"/>
</dbReference>
<sequence length="68" mass="7109">MKKLSILAVATTLIPAIGYASQEVQDMSDPLAVYTQVGAGSTNKGLNFKLGQVYDTGNEATKGCTSLK</sequence>
<name>A0ABQ0JAK3_9VIBR</name>
<organism evidence="2 3">
    <name type="scientific">Vibrio variabilis</name>
    <dbReference type="NCBI Taxonomy" id="990271"/>
    <lineage>
        <taxon>Bacteria</taxon>
        <taxon>Pseudomonadati</taxon>
        <taxon>Pseudomonadota</taxon>
        <taxon>Gammaproteobacteria</taxon>
        <taxon>Vibrionales</taxon>
        <taxon>Vibrionaceae</taxon>
        <taxon>Vibrio</taxon>
    </lineage>
</organism>
<dbReference type="Proteomes" id="UP000029223">
    <property type="component" value="Unassembled WGS sequence"/>
</dbReference>
<proteinExistence type="predicted"/>
<feature type="signal peptide" evidence="1">
    <location>
        <begin position="1"/>
        <end position="20"/>
    </location>
</feature>
<evidence type="ECO:0000313" key="2">
    <source>
        <dbReference type="EMBL" id="GAL25797.1"/>
    </source>
</evidence>
<reference evidence="3" key="1">
    <citation type="submission" date="2014-09" db="EMBL/GenBank/DDBJ databases">
        <title>Vibrio variabilis JCM 19239. (C206) whole genome shotgun sequence.</title>
        <authorList>
            <person name="Sawabe T."/>
            <person name="Meirelles P."/>
            <person name="Nakanishi M."/>
            <person name="Sayaka M."/>
            <person name="Hattori M."/>
            <person name="Ohkuma M."/>
        </authorList>
    </citation>
    <scope>NUCLEOTIDE SEQUENCE [LARGE SCALE GENOMIC DNA]</scope>
    <source>
        <strain evidence="3">JCM 19239</strain>
    </source>
</reference>
<evidence type="ECO:0000313" key="3">
    <source>
        <dbReference type="Proteomes" id="UP000029223"/>
    </source>
</evidence>
<accession>A0ABQ0JAK3</accession>
<keyword evidence="3" id="KW-1185">Reference proteome</keyword>
<keyword evidence="1" id="KW-0732">Signal</keyword>
<protein>
    <submittedName>
        <fullName evidence="2">Uncharacterized protein</fullName>
    </submittedName>
</protein>
<reference evidence="3" key="2">
    <citation type="submission" date="2014-09" db="EMBL/GenBank/DDBJ databases">
        <authorList>
            <consortium name="NBRP consortium"/>
            <person name="Sawabe T."/>
            <person name="Meirelles P."/>
            <person name="Nakanishi M."/>
            <person name="Sayaka M."/>
            <person name="Hattori M."/>
            <person name="Ohkuma M."/>
        </authorList>
    </citation>
    <scope>NUCLEOTIDE SEQUENCE [LARGE SCALE GENOMIC DNA]</scope>
    <source>
        <strain evidence="3">JCM 19239</strain>
    </source>
</reference>
<comment type="caution">
    <text evidence="2">The sequence shown here is derived from an EMBL/GenBank/DDBJ whole genome shotgun (WGS) entry which is preliminary data.</text>
</comment>
<feature type="chain" id="PRO_5047206048" evidence="1">
    <location>
        <begin position="21"/>
        <end position="68"/>
    </location>
</feature>
<gene>
    <name evidence="2" type="ORF">JCM19239_4284</name>
</gene>
<evidence type="ECO:0000256" key="1">
    <source>
        <dbReference type="SAM" id="SignalP"/>
    </source>
</evidence>